<dbReference type="EMBL" id="FMYK01000006">
    <property type="protein sequence ID" value="SDC49036.1"/>
    <property type="molecule type" value="Genomic_DNA"/>
</dbReference>
<name>A0A1G6M252_9GAMM</name>
<keyword evidence="2" id="KW-1185">Reference proteome</keyword>
<dbReference type="AlphaFoldDB" id="A0A1G6M252"/>
<protein>
    <submittedName>
        <fullName evidence="1">Uncharacterized protein</fullName>
    </submittedName>
</protein>
<evidence type="ECO:0000313" key="1">
    <source>
        <dbReference type="EMBL" id="SDC49036.1"/>
    </source>
</evidence>
<reference evidence="2" key="1">
    <citation type="submission" date="2016-09" db="EMBL/GenBank/DDBJ databases">
        <authorList>
            <person name="Varghese N."/>
            <person name="Submissions S."/>
        </authorList>
    </citation>
    <scope>NUCLEOTIDE SEQUENCE [LARGE SCALE GENOMIC DNA]</scope>
    <source>
        <strain evidence="2">ANC 3699</strain>
    </source>
</reference>
<gene>
    <name evidence="1" type="ORF">SAMN05421749_10629</name>
</gene>
<proteinExistence type="predicted"/>
<organism evidence="1 2">
    <name type="scientific">Acinetobacter marinus</name>
    <dbReference type="NCBI Taxonomy" id="281375"/>
    <lineage>
        <taxon>Bacteria</taxon>
        <taxon>Pseudomonadati</taxon>
        <taxon>Pseudomonadota</taxon>
        <taxon>Gammaproteobacteria</taxon>
        <taxon>Moraxellales</taxon>
        <taxon>Moraxellaceae</taxon>
        <taxon>Acinetobacter</taxon>
    </lineage>
</organism>
<dbReference type="Proteomes" id="UP000242317">
    <property type="component" value="Unassembled WGS sequence"/>
</dbReference>
<evidence type="ECO:0000313" key="2">
    <source>
        <dbReference type="Proteomes" id="UP000242317"/>
    </source>
</evidence>
<accession>A0A1G6M252</accession>
<sequence>MSINSQIPEPEGVFKEKFIQGLFEIYDCWKQQLDQLEKPYYLKIWLFEKNLRRSQIVCAIGEKIQFYENTFSQVENSDDQKYDFENLDNLAKAFHWEKRLDDLLIENDFLESPEKYVDLEAYLETKNYFENYVLQNYKATIPYDSEKFYYVLENDIVWLGQKT</sequence>